<protein>
    <submittedName>
        <fullName evidence="1">Uncharacterized protein</fullName>
    </submittedName>
</protein>
<reference evidence="1" key="1">
    <citation type="submission" date="2021-05" db="EMBL/GenBank/DDBJ databases">
        <authorList>
            <person name="Scholz U."/>
            <person name="Mascher M."/>
            <person name="Fiebig A."/>
        </authorList>
    </citation>
    <scope>NUCLEOTIDE SEQUENCE [LARGE SCALE GENOMIC DNA]</scope>
</reference>
<dbReference type="EnsemblPlants" id="AVESA.00010b.r2.4AG0607220.1">
    <property type="protein sequence ID" value="AVESA.00010b.r2.4AG0607220.1.CDS"/>
    <property type="gene ID" value="AVESA.00010b.r2.4AG0607220"/>
</dbReference>
<name>A0ACD5WDI1_AVESA</name>
<dbReference type="Proteomes" id="UP001732700">
    <property type="component" value="Chromosome 4A"/>
</dbReference>
<evidence type="ECO:0000313" key="2">
    <source>
        <dbReference type="Proteomes" id="UP001732700"/>
    </source>
</evidence>
<evidence type="ECO:0000313" key="1">
    <source>
        <dbReference type="EnsemblPlants" id="AVESA.00010b.r2.4AG0607220.1.CDS"/>
    </source>
</evidence>
<accession>A0ACD5WDI1</accession>
<organism evidence="1 2">
    <name type="scientific">Avena sativa</name>
    <name type="common">Oat</name>
    <dbReference type="NCBI Taxonomy" id="4498"/>
    <lineage>
        <taxon>Eukaryota</taxon>
        <taxon>Viridiplantae</taxon>
        <taxon>Streptophyta</taxon>
        <taxon>Embryophyta</taxon>
        <taxon>Tracheophyta</taxon>
        <taxon>Spermatophyta</taxon>
        <taxon>Magnoliopsida</taxon>
        <taxon>Liliopsida</taxon>
        <taxon>Poales</taxon>
        <taxon>Poaceae</taxon>
        <taxon>BOP clade</taxon>
        <taxon>Pooideae</taxon>
        <taxon>Poodae</taxon>
        <taxon>Poeae</taxon>
        <taxon>Poeae Chloroplast Group 1 (Aveneae type)</taxon>
        <taxon>Aveninae</taxon>
        <taxon>Avena</taxon>
    </lineage>
</organism>
<reference evidence="1" key="2">
    <citation type="submission" date="2025-09" db="UniProtKB">
        <authorList>
            <consortium name="EnsemblPlants"/>
        </authorList>
    </citation>
    <scope>IDENTIFICATION</scope>
</reference>
<keyword evidence="2" id="KW-1185">Reference proteome</keyword>
<sequence length="690" mass="73670">MASTTTATRSSSSRSKKLRVLLIPFFATSHIEPFTDLAIRLAAAGCPSVAVEATVAVTPANVSIVQSLLERHYGRQHDPADESTIPVKIATYPFPAVDGLPRGVENLGRAAPADSWRIDVAAFSDTLMRPVQEALVREQAPDALVTDVHFVWNVRVAAELGVPCVTFKVVGAFSSLAMRHLALVADVASSDPDVAVVPRFPGAPVRIPRTELPEFLRKKQEVDYSMTNTFYAAQAACFGLAVNTSSDLEQEYCELHMREGYVKRAYFIGPVSLRPSPSLDSAGDSQHCIDWLDSKPARSVVYLCFGSFAPVSDAQLQELALGLEASGESFLWVVRSEAWTPPEGWEERVGDRGMVVTAWAPQTAILGHPAVGAFVTHCGWNSVLETVAAGVPVLTWPMVFEQFITERLVTDVLGIGQRLWPHGAGIRSTRHIENEIVPAEAVARALMAFMCPGGPGDSARNRVMRLAAKAHAAMAEGGSSHRDLRRLVDDLLEARGAAVAGGPNQILPIVGSLPPGLLLHGPWFCTASSRHHPSLPPAHGAPAASPVVAPLYTNTRRHSSLSPPASPTSCPTSDPGSVRARPPLPHLLLRAPSPPASPRAPPGPSPIECLTPTSSCTAAVRAPPVISADRFNTSPEPLLSTPCSTSSPRDHLRRPCFAGSSPPAATSAPWTPSSPRARHRPPFYSRASIP</sequence>
<proteinExistence type="predicted"/>